<evidence type="ECO:0000256" key="1">
    <source>
        <dbReference type="SAM" id="MobiDB-lite"/>
    </source>
</evidence>
<dbReference type="Proteomes" id="UP000887116">
    <property type="component" value="Unassembled WGS sequence"/>
</dbReference>
<comment type="caution">
    <text evidence="2">The sequence shown here is derived from an EMBL/GenBank/DDBJ whole genome shotgun (WGS) entry which is preliminary data.</text>
</comment>
<sequence length="73" mass="8217">MHASSVSGSTGNRNNKSYHKQNNNPPSTPVFQTSRTFLLRAFMEQPHAQIQQIRRGKKGNSISEQSFSLGDRQ</sequence>
<organism evidence="2 3">
    <name type="scientific">Trichonephila clavata</name>
    <name type="common">Joro spider</name>
    <name type="synonym">Nephila clavata</name>
    <dbReference type="NCBI Taxonomy" id="2740835"/>
    <lineage>
        <taxon>Eukaryota</taxon>
        <taxon>Metazoa</taxon>
        <taxon>Ecdysozoa</taxon>
        <taxon>Arthropoda</taxon>
        <taxon>Chelicerata</taxon>
        <taxon>Arachnida</taxon>
        <taxon>Araneae</taxon>
        <taxon>Araneomorphae</taxon>
        <taxon>Entelegynae</taxon>
        <taxon>Araneoidea</taxon>
        <taxon>Nephilidae</taxon>
        <taxon>Trichonephila</taxon>
    </lineage>
</organism>
<evidence type="ECO:0000313" key="2">
    <source>
        <dbReference type="EMBL" id="GFQ64299.1"/>
    </source>
</evidence>
<dbReference type="EMBL" id="BMAO01000084">
    <property type="protein sequence ID" value="GFQ64299.1"/>
    <property type="molecule type" value="Genomic_DNA"/>
</dbReference>
<dbReference type="AlphaFoldDB" id="A0A8X6GCQ4"/>
<protein>
    <submittedName>
        <fullName evidence="2">Uncharacterized protein</fullName>
    </submittedName>
</protein>
<feature type="region of interest" description="Disordered" evidence="1">
    <location>
        <begin position="48"/>
        <end position="73"/>
    </location>
</feature>
<feature type="compositionally biased region" description="Polar residues" evidence="1">
    <location>
        <begin position="60"/>
        <end position="73"/>
    </location>
</feature>
<gene>
    <name evidence="2" type="ORF">TNCT_313701</name>
</gene>
<proteinExistence type="predicted"/>
<reference evidence="2" key="1">
    <citation type="submission" date="2020-07" db="EMBL/GenBank/DDBJ databases">
        <title>Multicomponent nature underlies the extraordinary mechanical properties of spider dragline silk.</title>
        <authorList>
            <person name="Kono N."/>
            <person name="Nakamura H."/>
            <person name="Mori M."/>
            <person name="Yoshida Y."/>
            <person name="Ohtoshi R."/>
            <person name="Malay A.D."/>
            <person name="Moran D.A.P."/>
            <person name="Tomita M."/>
            <person name="Numata K."/>
            <person name="Arakawa K."/>
        </authorList>
    </citation>
    <scope>NUCLEOTIDE SEQUENCE</scope>
</reference>
<feature type="region of interest" description="Disordered" evidence="1">
    <location>
        <begin position="1"/>
        <end position="34"/>
    </location>
</feature>
<accession>A0A8X6GCQ4</accession>
<evidence type="ECO:0000313" key="3">
    <source>
        <dbReference type="Proteomes" id="UP000887116"/>
    </source>
</evidence>
<keyword evidence="3" id="KW-1185">Reference proteome</keyword>
<name>A0A8X6GCQ4_TRICU</name>